<organism evidence="9 10">
    <name type="scientific">Wenjunlia vitaminophila</name>
    <name type="common">Streptomyces vitaminophilus</name>
    <dbReference type="NCBI Taxonomy" id="76728"/>
    <lineage>
        <taxon>Bacteria</taxon>
        <taxon>Bacillati</taxon>
        <taxon>Actinomycetota</taxon>
        <taxon>Actinomycetes</taxon>
        <taxon>Kitasatosporales</taxon>
        <taxon>Streptomycetaceae</taxon>
        <taxon>Wenjunlia</taxon>
    </lineage>
</organism>
<evidence type="ECO:0000313" key="9">
    <source>
        <dbReference type="EMBL" id="KRV50902.1"/>
    </source>
</evidence>
<dbReference type="InterPro" id="IPR007182">
    <property type="entry name" value="MnhB"/>
</dbReference>
<reference evidence="9 10" key="1">
    <citation type="submission" date="2015-10" db="EMBL/GenBank/DDBJ databases">
        <title>Draft genome sequence of pyrrolomycin-producing Streptomyces vitaminophilus.</title>
        <authorList>
            <person name="Graham D.E."/>
            <person name="Mahan K.M."/>
            <person name="Klingeman D.M."/>
            <person name="Hettich R.L."/>
            <person name="Parry R.J."/>
        </authorList>
    </citation>
    <scope>NUCLEOTIDE SEQUENCE [LARGE SCALE GENOMIC DNA]</scope>
    <source>
        <strain evidence="9 10">ATCC 31673</strain>
    </source>
</reference>
<comment type="similarity">
    <text evidence="2">Belongs to the CPA3 antiporters (TC 2.A.63) subunit B family.</text>
</comment>
<dbReference type="Pfam" id="PF04039">
    <property type="entry name" value="MnhB"/>
    <property type="match status" value="1"/>
</dbReference>
<comment type="subcellular location">
    <subcellularLocation>
        <location evidence="1">Cell membrane</location>
        <topology evidence="1">Multi-pass membrane protein</topology>
    </subcellularLocation>
</comment>
<evidence type="ECO:0000259" key="8">
    <source>
        <dbReference type="Pfam" id="PF04039"/>
    </source>
</evidence>
<evidence type="ECO:0000256" key="5">
    <source>
        <dbReference type="ARBA" id="ARBA00022989"/>
    </source>
</evidence>
<keyword evidence="5 7" id="KW-1133">Transmembrane helix</keyword>
<gene>
    <name evidence="9" type="ORF">AQ490_13205</name>
</gene>
<evidence type="ECO:0000313" key="10">
    <source>
        <dbReference type="Proteomes" id="UP000050867"/>
    </source>
</evidence>
<dbReference type="AlphaFoldDB" id="A0A0T6LY18"/>
<keyword evidence="3" id="KW-1003">Cell membrane</keyword>
<feature type="transmembrane region" description="Helical" evidence="7">
    <location>
        <begin position="72"/>
        <end position="88"/>
    </location>
</feature>
<feature type="transmembrane region" description="Helical" evidence="7">
    <location>
        <begin position="134"/>
        <end position="152"/>
    </location>
</feature>
<feature type="domain" description="Na+/H+ antiporter MnhB subunit-related protein" evidence="8">
    <location>
        <begin position="111"/>
        <end position="227"/>
    </location>
</feature>
<dbReference type="PANTHER" id="PTHR33932">
    <property type="entry name" value="NA(+)/H(+) ANTIPORTER SUBUNIT B"/>
    <property type="match status" value="1"/>
</dbReference>
<keyword evidence="10" id="KW-1185">Reference proteome</keyword>
<dbReference type="Proteomes" id="UP000050867">
    <property type="component" value="Unassembled WGS sequence"/>
</dbReference>
<dbReference type="eggNOG" id="COG2111">
    <property type="taxonomic scope" value="Bacteria"/>
</dbReference>
<evidence type="ECO:0000256" key="6">
    <source>
        <dbReference type="ARBA" id="ARBA00023136"/>
    </source>
</evidence>
<dbReference type="InterPro" id="IPR050622">
    <property type="entry name" value="CPA3_antiporter_subunitB"/>
</dbReference>
<evidence type="ECO:0000256" key="2">
    <source>
        <dbReference type="ARBA" id="ARBA00009425"/>
    </source>
</evidence>
<accession>A0A0T6LY18</accession>
<feature type="transmembrane region" description="Helical" evidence="7">
    <location>
        <begin position="108"/>
        <end position="128"/>
    </location>
</feature>
<evidence type="ECO:0000256" key="1">
    <source>
        <dbReference type="ARBA" id="ARBA00004651"/>
    </source>
</evidence>
<dbReference type="STRING" id="76728.AQ490_13205"/>
<dbReference type="OrthoDB" id="3476978at2"/>
<keyword evidence="4 7" id="KW-0812">Transmembrane</keyword>
<feature type="transmembrane region" description="Helical" evidence="7">
    <location>
        <begin position="172"/>
        <end position="193"/>
    </location>
</feature>
<evidence type="ECO:0000256" key="4">
    <source>
        <dbReference type="ARBA" id="ARBA00022692"/>
    </source>
</evidence>
<dbReference type="GO" id="GO:0005886">
    <property type="term" value="C:plasma membrane"/>
    <property type="evidence" value="ECO:0007669"/>
    <property type="project" value="UniProtKB-SubCell"/>
</dbReference>
<feature type="transmembrane region" description="Helical" evidence="7">
    <location>
        <begin position="213"/>
        <end position="235"/>
    </location>
</feature>
<sequence length="252" mass="25926">MSSRGRLALFLLGAAGVAVLFATAFLGMPAFGSEDHPYRDLAVPAAVRHATANVVSSVNFDQRGIDTFGEETIVLGSVIGVAALLRPAQRESEQRPPPDRHRLESTTLLGYVLLPVTLVVGLDVVAHGHVSPGGGFQGGVILATGFHLLYLAGSYQALARLRPVEIFDRGEALGAGLFGVLGAAGLAATGAFLANVIPTGSFGQLFSGGTVPVLNVLVGLEVSCGAVVLLTHFFTEAITLSVGGRRERGGGT</sequence>
<keyword evidence="6 7" id="KW-0472">Membrane</keyword>
<proteinExistence type="inferred from homology"/>
<dbReference type="RefSeq" id="WP_018383613.1">
    <property type="nucleotide sequence ID" value="NZ_LLZU01000003.1"/>
</dbReference>
<dbReference type="EMBL" id="LLZU01000003">
    <property type="protein sequence ID" value="KRV50902.1"/>
    <property type="molecule type" value="Genomic_DNA"/>
</dbReference>
<comment type="caution">
    <text evidence="9">The sequence shown here is derived from an EMBL/GenBank/DDBJ whole genome shotgun (WGS) entry which is preliminary data.</text>
</comment>
<name>A0A0T6LY18_WENVI</name>
<dbReference type="PANTHER" id="PTHR33932:SF4">
    <property type="entry name" value="NA(+)_H(+) ANTIPORTER SUBUNIT B"/>
    <property type="match status" value="1"/>
</dbReference>
<evidence type="ECO:0000256" key="7">
    <source>
        <dbReference type="SAM" id="Phobius"/>
    </source>
</evidence>
<evidence type="ECO:0000256" key="3">
    <source>
        <dbReference type="ARBA" id="ARBA00022475"/>
    </source>
</evidence>
<protein>
    <submittedName>
        <fullName evidence="9">Sodium:proton antiporter</fullName>
    </submittedName>
</protein>